<evidence type="ECO:0000313" key="3">
    <source>
        <dbReference type="Proteomes" id="UP001595823"/>
    </source>
</evidence>
<gene>
    <name evidence="2" type="ORF">ACFPET_21535</name>
</gene>
<dbReference type="Proteomes" id="UP001595823">
    <property type="component" value="Unassembled WGS sequence"/>
</dbReference>
<name>A0ABV8U429_9ACTN</name>
<dbReference type="Pfam" id="PF01323">
    <property type="entry name" value="DSBA"/>
    <property type="match status" value="1"/>
</dbReference>
<protein>
    <submittedName>
        <fullName evidence="2">DsbA family oxidoreductase</fullName>
    </submittedName>
</protein>
<evidence type="ECO:0000313" key="2">
    <source>
        <dbReference type="EMBL" id="MFC4337782.1"/>
    </source>
</evidence>
<keyword evidence="3" id="KW-1185">Reference proteome</keyword>
<accession>A0ABV8U429</accession>
<proteinExistence type="predicted"/>
<dbReference type="InterPro" id="IPR001853">
    <property type="entry name" value="DSBA-like_thioredoxin_dom"/>
</dbReference>
<sequence length="233" mass="25940">MHIDVWSDIACPWCYVGKARLDRAVAEFEHGDRVEIRHRSFELDPNFPKDRVGPVIPLIAEKYGATEEQIEENEDRLGSLAGEMGLDYRTRGRDHGNTFDLHRVLHLARDKGLEKEVWDAFYRANFAEEESVFDNSRAAEVAVGAGLAEEDVKAVLDDPDAYADAVREEERRASDLGATGVPFFVLDDRYGISGAQPVELFREALDKVWAEKAPKLENLGSGDDSCGPDGCAV</sequence>
<dbReference type="SUPFAM" id="SSF52833">
    <property type="entry name" value="Thioredoxin-like"/>
    <property type="match status" value="1"/>
</dbReference>
<dbReference type="RefSeq" id="WP_380625806.1">
    <property type="nucleotide sequence ID" value="NZ_JBHSDK010000061.1"/>
</dbReference>
<dbReference type="EMBL" id="JBHSDK010000061">
    <property type="protein sequence ID" value="MFC4337782.1"/>
    <property type="molecule type" value="Genomic_DNA"/>
</dbReference>
<reference evidence="3" key="1">
    <citation type="journal article" date="2019" name="Int. J. Syst. Evol. Microbiol.">
        <title>The Global Catalogue of Microorganisms (GCM) 10K type strain sequencing project: providing services to taxonomists for standard genome sequencing and annotation.</title>
        <authorList>
            <consortium name="The Broad Institute Genomics Platform"/>
            <consortium name="The Broad Institute Genome Sequencing Center for Infectious Disease"/>
            <person name="Wu L."/>
            <person name="Ma J."/>
        </authorList>
    </citation>
    <scope>NUCLEOTIDE SEQUENCE [LARGE SCALE GENOMIC DNA]</scope>
    <source>
        <strain evidence="3">IBRC-M 10908</strain>
    </source>
</reference>
<comment type="caution">
    <text evidence="2">The sequence shown here is derived from an EMBL/GenBank/DDBJ whole genome shotgun (WGS) entry which is preliminary data.</text>
</comment>
<dbReference type="PANTHER" id="PTHR13887">
    <property type="entry name" value="GLUTATHIONE S-TRANSFERASE KAPPA"/>
    <property type="match status" value="1"/>
</dbReference>
<dbReference type="PANTHER" id="PTHR13887:SF41">
    <property type="entry name" value="THIOREDOXIN SUPERFAMILY PROTEIN"/>
    <property type="match status" value="1"/>
</dbReference>
<evidence type="ECO:0000259" key="1">
    <source>
        <dbReference type="Pfam" id="PF01323"/>
    </source>
</evidence>
<dbReference type="CDD" id="cd03024">
    <property type="entry name" value="DsbA_FrnE"/>
    <property type="match status" value="1"/>
</dbReference>
<dbReference type="InterPro" id="IPR036249">
    <property type="entry name" value="Thioredoxin-like_sf"/>
</dbReference>
<feature type="domain" description="DSBA-like thioredoxin" evidence="1">
    <location>
        <begin position="3"/>
        <end position="205"/>
    </location>
</feature>
<organism evidence="2 3">
    <name type="scientific">Salininema proteolyticum</name>
    <dbReference type="NCBI Taxonomy" id="1607685"/>
    <lineage>
        <taxon>Bacteria</taxon>
        <taxon>Bacillati</taxon>
        <taxon>Actinomycetota</taxon>
        <taxon>Actinomycetes</taxon>
        <taxon>Glycomycetales</taxon>
        <taxon>Glycomycetaceae</taxon>
        <taxon>Salininema</taxon>
    </lineage>
</organism>
<dbReference type="Gene3D" id="3.40.30.10">
    <property type="entry name" value="Glutaredoxin"/>
    <property type="match status" value="1"/>
</dbReference>